<sequence length="226" mass="25987">MDEKKIKNIQDGGLYDEILQQAVAEIKSGRNNIARQVNATAIGVYWNIGKLLSERKIEKGHGAGVVNRLSIDLKAEFPEMGLSSRNLWEMKRFYERYKQADPKLQQAVAVLPWGHNILLLNKINANDEAYWYAKKSIELGWSRNILLNYLKADSYHNETDLPKSHNFKKVLPEILAEQAEDMLKASYNLAFLGLTKSVKERELEQRLSSSIFNQSCFDFNRLTAYC</sequence>
<dbReference type="PANTHER" id="PTHR30547">
    <property type="entry name" value="UNCHARACTERIZED PROTEIN YHCG-RELATED"/>
    <property type="match status" value="1"/>
</dbReference>
<gene>
    <name evidence="2" type="ORF">SAMN05192529_101218</name>
</gene>
<dbReference type="PANTHER" id="PTHR30547:SF0">
    <property type="entry name" value="BLR8175 PROTEIN"/>
    <property type="match status" value="1"/>
</dbReference>
<dbReference type="GO" id="GO:0004519">
    <property type="term" value="F:endonuclease activity"/>
    <property type="evidence" value="ECO:0007669"/>
    <property type="project" value="UniProtKB-KW"/>
</dbReference>
<proteinExistence type="predicted"/>
<name>A0A1H3VJZ1_9BACT</name>
<keyword evidence="2" id="KW-0540">Nuclease</keyword>
<organism evidence="2 3">
    <name type="scientific">Arachidicoccus rhizosphaerae</name>
    <dbReference type="NCBI Taxonomy" id="551991"/>
    <lineage>
        <taxon>Bacteria</taxon>
        <taxon>Pseudomonadati</taxon>
        <taxon>Bacteroidota</taxon>
        <taxon>Chitinophagia</taxon>
        <taxon>Chitinophagales</taxon>
        <taxon>Chitinophagaceae</taxon>
        <taxon>Arachidicoccus</taxon>
    </lineage>
</organism>
<evidence type="ECO:0000313" key="2">
    <source>
        <dbReference type="EMBL" id="SDZ75089.1"/>
    </source>
</evidence>
<keyword evidence="2" id="KW-0255">Endonuclease</keyword>
<keyword evidence="2" id="KW-0378">Hydrolase</keyword>
<evidence type="ECO:0000313" key="3">
    <source>
        <dbReference type="Proteomes" id="UP000199041"/>
    </source>
</evidence>
<dbReference type="AlphaFoldDB" id="A0A1H3VJZ1"/>
<protein>
    <submittedName>
        <fullName evidence="2">Predicted nuclease of restriction endonuclease-like (RecB) superfamily, DUF1016 family</fullName>
    </submittedName>
</protein>
<feature type="domain" description="YhcG N-terminal" evidence="1">
    <location>
        <begin position="24"/>
        <end position="156"/>
    </location>
</feature>
<dbReference type="EMBL" id="FNQY01000001">
    <property type="protein sequence ID" value="SDZ75089.1"/>
    <property type="molecule type" value="Genomic_DNA"/>
</dbReference>
<evidence type="ECO:0000259" key="1">
    <source>
        <dbReference type="Pfam" id="PF17761"/>
    </source>
</evidence>
<keyword evidence="3" id="KW-1185">Reference proteome</keyword>
<accession>A0A1H3VJZ1</accession>
<dbReference type="STRING" id="551991.SAMN05192529_101218"/>
<dbReference type="InterPro" id="IPR041527">
    <property type="entry name" value="YhcG_N"/>
</dbReference>
<reference evidence="2 3" key="1">
    <citation type="submission" date="2016-10" db="EMBL/GenBank/DDBJ databases">
        <authorList>
            <person name="de Groot N.N."/>
        </authorList>
    </citation>
    <scope>NUCLEOTIDE SEQUENCE [LARGE SCALE GENOMIC DNA]</scope>
    <source>
        <strain evidence="2 3">Vu-144</strain>
    </source>
</reference>
<dbReference type="Pfam" id="PF17761">
    <property type="entry name" value="DUF1016_N"/>
    <property type="match status" value="1"/>
</dbReference>
<dbReference type="Proteomes" id="UP000199041">
    <property type="component" value="Unassembled WGS sequence"/>
</dbReference>
<dbReference type="InterPro" id="IPR053148">
    <property type="entry name" value="PD-DEXK-like_domain"/>
</dbReference>